<organism evidence="2 3">
    <name type="scientific">Methanofollis tationis</name>
    <dbReference type="NCBI Taxonomy" id="81417"/>
    <lineage>
        <taxon>Archaea</taxon>
        <taxon>Methanobacteriati</taxon>
        <taxon>Methanobacteriota</taxon>
        <taxon>Stenosarchaea group</taxon>
        <taxon>Methanomicrobia</taxon>
        <taxon>Methanomicrobiales</taxon>
        <taxon>Methanomicrobiaceae</taxon>
        <taxon>Methanofollis</taxon>
    </lineage>
</organism>
<dbReference type="PANTHER" id="PTHR34989">
    <property type="entry name" value="PROTEIN HDED"/>
    <property type="match status" value="1"/>
</dbReference>
<dbReference type="InterPro" id="IPR005325">
    <property type="entry name" value="DUF308_memb"/>
</dbReference>
<reference evidence="2 3" key="1">
    <citation type="submission" date="2020-06" db="EMBL/GenBank/DDBJ databases">
        <title>Methanofollis fontis sp. nov., a methanogen isolated from marine sediments near a cold seep at Four-Way Closure Ridge offshore southwestern Taiwan.</title>
        <authorList>
            <person name="Chen S.-C."/>
            <person name="Teng N.-H."/>
            <person name="Lin Y.-S."/>
            <person name="Lai M.-C."/>
            <person name="Chen H.-H."/>
            <person name="Wang C.-C."/>
        </authorList>
    </citation>
    <scope>NUCLEOTIDE SEQUENCE [LARGE SCALE GENOMIC DNA]</scope>
    <source>
        <strain evidence="2 3">DSM 2702</strain>
    </source>
</reference>
<dbReference type="AlphaFoldDB" id="A0A7K4HN26"/>
<dbReference type="Pfam" id="PF03729">
    <property type="entry name" value="DUF308"/>
    <property type="match status" value="1"/>
</dbReference>
<dbReference type="OrthoDB" id="112097at2157"/>
<feature type="transmembrane region" description="Helical" evidence="1">
    <location>
        <begin position="19"/>
        <end position="37"/>
    </location>
</feature>
<sequence length="188" mass="19515">MEETEIIIEMRSSREWGPFVVRGIAALLVGTVVLLWTGLSLEILMYLFGAMALIYGVMLVVFGSTQPVGRTGTTLAMLLGVLSAILGIAAIVWPWLMAAALVTLLAALSIVIGLSDIALAIFAVEGTGNRLLLGISGALSVVIGGIFMAFPIFGGLVFVALYLGVFAIACGIISIITGISLRGEKTGA</sequence>
<feature type="transmembrane region" description="Helical" evidence="1">
    <location>
        <begin position="159"/>
        <end position="181"/>
    </location>
</feature>
<comment type="caution">
    <text evidence="2">The sequence shown here is derived from an EMBL/GenBank/DDBJ whole genome shotgun (WGS) entry which is preliminary data.</text>
</comment>
<keyword evidence="1" id="KW-1133">Transmembrane helix</keyword>
<keyword evidence="1" id="KW-0812">Transmembrane</keyword>
<feature type="transmembrane region" description="Helical" evidence="1">
    <location>
        <begin position="43"/>
        <end position="63"/>
    </location>
</feature>
<dbReference type="RefSeq" id="WP_176788348.1">
    <property type="nucleotide sequence ID" value="NZ_JABXWR010000001.1"/>
</dbReference>
<gene>
    <name evidence="2" type="ORF">HWN36_04985</name>
</gene>
<feature type="transmembrane region" description="Helical" evidence="1">
    <location>
        <begin position="75"/>
        <end position="96"/>
    </location>
</feature>
<evidence type="ECO:0000313" key="2">
    <source>
        <dbReference type="EMBL" id="NVO66676.1"/>
    </source>
</evidence>
<keyword evidence="3" id="KW-1185">Reference proteome</keyword>
<feature type="transmembrane region" description="Helical" evidence="1">
    <location>
        <begin position="131"/>
        <end position="153"/>
    </location>
</feature>
<feature type="transmembrane region" description="Helical" evidence="1">
    <location>
        <begin position="102"/>
        <end position="124"/>
    </location>
</feature>
<dbReference type="EMBL" id="JABXWR010000001">
    <property type="protein sequence ID" value="NVO66676.1"/>
    <property type="molecule type" value="Genomic_DNA"/>
</dbReference>
<dbReference type="Proteomes" id="UP000570823">
    <property type="component" value="Unassembled WGS sequence"/>
</dbReference>
<dbReference type="InterPro" id="IPR052712">
    <property type="entry name" value="Acid_resist_chaperone_HdeD"/>
</dbReference>
<name>A0A7K4HN26_9EURY</name>
<dbReference type="GO" id="GO:0005886">
    <property type="term" value="C:plasma membrane"/>
    <property type="evidence" value="ECO:0007669"/>
    <property type="project" value="TreeGrafter"/>
</dbReference>
<keyword evidence="1" id="KW-0472">Membrane</keyword>
<evidence type="ECO:0000256" key="1">
    <source>
        <dbReference type="SAM" id="Phobius"/>
    </source>
</evidence>
<accession>A0A7K4HN26</accession>
<proteinExistence type="predicted"/>
<evidence type="ECO:0000313" key="3">
    <source>
        <dbReference type="Proteomes" id="UP000570823"/>
    </source>
</evidence>
<protein>
    <submittedName>
        <fullName evidence="2">DUF308 domain-containing protein</fullName>
    </submittedName>
</protein>
<dbReference type="PANTHER" id="PTHR34989:SF1">
    <property type="entry name" value="PROTEIN HDED"/>
    <property type="match status" value="1"/>
</dbReference>